<dbReference type="GO" id="GO:0005737">
    <property type="term" value="C:cytoplasm"/>
    <property type="evidence" value="ECO:0007669"/>
    <property type="project" value="TreeGrafter"/>
</dbReference>
<dbReference type="InterPro" id="IPR007197">
    <property type="entry name" value="rSAM"/>
</dbReference>
<keyword evidence="9" id="KW-1185">Reference proteome</keyword>
<organism evidence="8 9">
    <name type="scientific">Gilliamella bombicola</name>
    <dbReference type="NCBI Taxonomy" id="1798182"/>
    <lineage>
        <taxon>Bacteria</taxon>
        <taxon>Pseudomonadati</taxon>
        <taxon>Pseudomonadota</taxon>
        <taxon>Gammaproteobacteria</taxon>
        <taxon>Orbales</taxon>
        <taxon>Orbaceae</taxon>
        <taxon>Gilliamella</taxon>
    </lineage>
</organism>
<dbReference type="PANTHER" id="PTHR13932">
    <property type="entry name" value="COPROPORPHYRINIGEN III OXIDASE"/>
    <property type="match status" value="1"/>
</dbReference>
<dbReference type="EMBL" id="FMAQ01000010">
    <property type="protein sequence ID" value="SCC21695.1"/>
    <property type="molecule type" value="Genomic_DNA"/>
</dbReference>
<evidence type="ECO:0000256" key="4">
    <source>
        <dbReference type="ARBA" id="ARBA00023004"/>
    </source>
</evidence>
<dbReference type="PANTHER" id="PTHR13932:SF9">
    <property type="entry name" value="COPROPORPHYRINOGEN III OXIDASE"/>
    <property type="match status" value="1"/>
</dbReference>
<dbReference type="SFLD" id="SFLDS00029">
    <property type="entry name" value="Radical_SAM"/>
    <property type="match status" value="1"/>
</dbReference>
<dbReference type="GO" id="GO:0046872">
    <property type="term" value="F:metal ion binding"/>
    <property type="evidence" value="ECO:0007669"/>
    <property type="project" value="UniProtKB-KW"/>
</dbReference>
<keyword evidence="3" id="KW-0479">Metal-binding</keyword>
<dbReference type="CDD" id="cd01335">
    <property type="entry name" value="Radical_SAM"/>
    <property type="match status" value="1"/>
</dbReference>
<comment type="cofactor">
    <cofactor evidence="1">
        <name>[4Fe-4S] cluster</name>
        <dbReference type="ChEBI" id="CHEBI:49883"/>
    </cofactor>
</comment>
<proteinExistence type="predicted"/>
<dbReference type="Gene3D" id="3.20.20.70">
    <property type="entry name" value="Aldolase class I"/>
    <property type="match status" value="1"/>
</dbReference>
<dbReference type="Proteomes" id="UP000199670">
    <property type="component" value="Unassembled WGS sequence"/>
</dbReference>
<dbReference type="SFLD" id="SFLDG01065">
    <property type="entry name" value="anaerobic_coproporphyrinogen-I"/>
    <property type="match status" value="1"/>
</dbReference>
<evidence type="ECO:0000256" key="2">
    <source>
        <dbReference type="ARBA" id="ARBA00022691"/>
    </source>
</evidence>
<reference evidence="9" key="1">
    <citation type="submission" date="2016-08" db="EMBL/GenBank/DDBJ databases">
        <authorList>
            <person name="Varghese N."/>
            <person name="Submissions Spin"/>
        </authorList>
    </citation>
    <scope>NUCLEOTIDE SEQUENCE [LARGE SCALE GENOMIC DNA]</scope>
    <source>
        <strain evidence="9">R-53248</strain>
    </source>
</reference>
<feature type="region of interest" description="Disordered" evidence="6">
    <location>
        <begin position="458"/>
        <end position="481"/>
    </location>
</feature>
<dbReference type="InterPro" id="IPR026332">
    <property type="entry name" value="HutW"/>
</dbReference>
<feature type="domain" description="Radical SAM core" evidence="7">
    <location>
        <begin position="59"/>
        <end position="294"/>
    </location>
</feature>
<evidence type="ECO:0000259" key="7">
    <source>
        <dbReference type="PROSITE" id="PS51918"/>
    </source>
</evidence>
<keyword evidence="2" id="KW-0949">S-adenosyl-L-methionine</keyword>
<dbReference type="NCBIfam" id="TIGR04107">
    <property type="entry name" value="rSAM_HutW"/>
    <property type="match status" value="1"/>
</dbReference>
<dbReference type="Pfam" id="PF04055">
    <property type="entry name" value="Radical_SAM"/>
    <property type="match status" value="1"/>
</dbReference>
<dbReference type="InterPro" id="IPR006638">
    <property type="entry name" value="Elp3/MiaA/NifB-like_rSAM"/>
</dbReference>
<keyword evidence="5" id="KW-0411">Iron-sulfur</keyword>
<dbReference type="InterPro" id="IPR013785">
    <property type="entry name" value="Aldolase_TIM"/>
</dbReference>
<keyword evidence="4" id="KW-0408">Iron</keyword>
<dbReference type="PROSITE" id="PS51918">
    <property type="entry name" value="RADICAL_SAM"/>
    <property type="match status" value="1"/>
</dbReference>
<evidence type="ECO:0000256" key="5">
    <source>
        <dbReference type="ARBA" id="ARBA00023014"/>
    </source>
</evidence>
<dbReference type="GO" id="GO:0003824">
    <property type="term" value="F:catalytic activity"/>
    <property type="evidence" value="ECO:0007669"/>
    <property type="project" value="InterPro"/>
</dbReference>
<name>A0A1C4CRD8_9GAMM</name>
<dbReference type="GO" id="GO:0006779">
    <property type="term" value="P:porphyrin-containing compound biosynthetic process"/>
    <property type="evidence" value="ECO:0007669"/>
    <property type="project" value="TreeGrafter"/>
</dbReference>
<dbReference type="GO" id="GO:0051539">
    <property type="term" value="F:4 iron, 4 sulfur cluster binding"/>
    <property type="evidence" value="ECO:0007669"/>
    <property type="project" value="TreeGrafter"/>
</dbReference>
<dbReference type="AlphaFoldDB" id="A0A1C4CRD8"/>
<evidence type="ECO:0000313" key="8">
    <source>
        <dbReference type="EMBL" id="SCC21695.1"/>
    </source>
</evidence>
<dbReference type="SFLD" id="SFLDF00311">
    <property type="entry name" value="heme_degradation_proteins_(Hut"/>
    <property type="match status" value="1"/>
</dbReference>
<sequence length="481" mass="54592">MKIICSRIVVMKSLDVSPFYAENATLPFKNRWAVMPLQASLPLSPQDVVPQWQIIQNTALTGKKRLIYIHIPFCDIHCQFCGFYQNPLRKFNTETYIDYLLKEISLEIHNKAMQSAPIHAIYFGGGTPSALAAGQLARVIRYFKQHAPLAPDCEITIEGRISDFDDERVDSYIDAGANRFSIGVQTFNTAIRQKLGRESTEAQIINRFERIALRDSVALVCDLMFGLPNQTAQTWQRDLDIANNLPLDGVDLYSLNLLPTTPLAKSVENKRIEIPSVIDKCDFYHQGAEFLAKQGWVHLTNSHWAKTSRERNLYNFLIKQGSNFFAFGSCAGGRLGGQSFMLHRDLNQYYAQLDQGKKPIMMLTGQPLVGEWLYQLQAGIEKGRVDLTKLTPHFQLFEPLIAQWHQVGLLKNKDHCMFLTLSGRFWSSNMLQALQQLLLQLNNPEYIELQQKRAQAGLSNNGQSAMPHSVIKNAKHPHNIS</sequence>
<dbReference type="InterPro" id="IPR034505">
    <property type="entry name" value="Coproporphyrinogen-III_oxidase"/>
</dbReference>
<evidence type="ECO:0000256" key="3">
    <source>
        <dbReference type="ARBA" id="ARBA00022723"/>
    </source>
</evidence>
<dbReference type="SUPFAM" id="SSF102114">
    <property type="entry name" value="Radical SAM enzymes"/>
    <property type="match status" value="1"/>
</dbReference>
<accession>A0A1C4CRD8</accession>
<dbReference type="SMART" id="SM00729">
    <property type="entry name" value="Elp3"/>
    <property type="match status" value="1"/>
</dbReference>
<protein>
    <submittedName>
        <fullName evidence="8">Coproporphyrinogen III oxidase, anaerobic</fullName>
    </submittedName>
</protein>
<gene>
    <name evidence="8" type="ORF">GA0061081_11057</name>
</gene>
<evidence type="ECO:0000313" key="9">
    <source>
        <dbReference type="Proteomes" id="UP000199670"/>
    </source>
</evidence>
<evidence type="ECO:0000256" key="1">
    <source>
        <dbReference type="ARBA" id="ARBA00001966"/>
    </source>
</evidence>
<dbReference type="SFLD" id="SFLDG01082">
    <property type="entry name" value="B12-binding_domain_containing"/>
    <property type="match status" value="1"/>
</dbReference>
<dbReference type="InterPro" id="IPR058240">
    <property type="entry name" value="rSAM_sf"/>
</dbReference>
<dbReference type="STRING" id="1798182.GA0061081_11057"/>
<evidence type="ECO:0000256" key="6">
    <source>
        <dbReference type="SAM" id="MobiDB-lite"/>
    </source>
</evidence>